<name>A0AAV9HPL8_9PEZI</name>
<evidence type="ECO:0000313" key="2">
    <source>
        <dbReference type="Proteomes" id="UP001321749"/>
    </source>
</evidence>
<reference evidence="1" key="1">
    <citation type="journal article" date="2023" name="Mol. Phylogenet. Evol.">
        <title>Genome-scale phylogeny and comparative genomics of the fungal order Sordariales.</title>
        <authorList>
            <person name="Hensen N."/>
            <person name="Bonometti L."/>
            <person name="Westerberg I."/>
            <person name="Brannstrom I.O."/>
            <person name="Guillou S."/>
            <person name="Cros-Aarteil S."/>
            <person name="Calhoun S."/>
            <person name="Haridas S."/>
            <person name="Kuo A."/>
            <person name="Mondo S."/>
            <person name="Pangilinan J."/>
            <person name="Riley R."/>
            <person name="LaButti K."/>
            <person name="Andreopoulos B."/>
            <person name="Lipzen A."/>
            <person name="Chen C."/>
            <person name="Yan M."/>
            <person name="Daum C."/>
            <person name="Ng V."/>
            <person name="Clum A."/>
            <person name="Steindorff A."/>
            <person name="Ohm R.A."/>
            <person name="Martin F."/>
            <person name="Silar P."/>
            <person name="Natvig D.O."/>
            <person name="Lalanne C."/>
            <person name="Gautier V."/>
            <person name="Ament-Velasquez S.L."/>
            <person name="Kruys A."/>
            <person name="Hutchinson M.I."/>
            <person name="Powell A.J."/>
            <person name="Barry K."/>
            <person name="Miller A.N."/>
            <person name="Grigoriev I.V."/>
            <person name="Debuchy R."/>
            <person name="Gladieux P."/>
            <person name="Hiltunen Thoren M."/>
            <person name="Johannesson H."/>
        </authorList>
    </citation>
    <scope>NUCLEOTIDE SEQUENCE</scope>
    <source>
        <strain evidence="1">PSN324</strain>
    </source>
</reference>
<dbReference type="AlphaFoldDB" id="A0AAV9HPL8"/>
<comment type="caution">
    <text evidence="1">The sequence shown here is derived from an EMBL/GenBank/DDBJ whole genome shotgun (WGS) entry which is preliminary data.</text>
</comment>
<dbReference type="Proteomes" id="UP001321749">
    <property type="component" value="Unassembled WGS sequence"/>
</dbReference>
<gene>
    <name evidence="1" type="ORF">QBC42DRAFT_251927</name>
</gene>
<accession>A0AAV9HPL8</accession>
<proteinExistence type="predicted"/>
<reference evidence="1" key="2">
    <citation type="submission" date="2023-06" db="EMBL/GenBank/DDBJ databases">
        <authorList>
            <consortium name="Lawrence Berkeley National Laboratory"/>
            <person name="Mondo S.J."/>
            <person name="Hensen N."/>
            <person name="Bonometti L."/>
            <person name="Westerberg I."/>
            <person name="Brannstrom I.O."/>
            <person name="Guillou S."/>
            <person name="Cros-Aarteil S."/>
            <person name="Calhoun S."/>
            <person name="Haridas S."/>
            <person name="Kuo A."/>
            <person name="Pangilinan J."/>
            <person name="Riley R."/>
            <person name="Labutti K."/>
            <person name="Andreopoulos B."/>
            <person name="Lipzen A."/>
            <person name="Chen C."/>
            <person name="Yanf M."/>
            <person name="Daum C."/>
            <person name="Ng V."/>
            <person name="Clum A."/>
            <person name="Steindorff A."/>
            <person name="Ohm R."/>
            <person name="Martin F."/>
            <person name="Silar P."/>
            <person name="Natvig D."/>
            <person name="Lalanne C."/>
            <person name="Gautier V."/>
            <person name="Ament-Velasquez S.L."/>
            <person name="Kruys A."/>
            <person name="Hutchinson M.I."/>
            <person name="Powell A.J."/>
            <person name="Barry K."/>
            <person name="Miller A.N."/>
            <person name="Grigoriev I.V."/>
            <person name="Debuchy R."/>
            <person name="Gladieux P."/>
            <person name="Thoren M.H."/>
            <person name="Johannesson H."/>
        </authorList>
    </citation>
    <scope>NUCLEOTIDE SEQUENCE</scope>
    <source>
        <strain evidence="1">PSN324</strain>
    </source>
</reference>
<sequence length="246" mass="26614">METATNAGKQWTPGQQASLARWNNTQPAGHLNAKKSAYTKYSTVQGPVAAVASSRVFAQIGNSRVTDVPNKYHQCLQPSLTSIVSGVPSEARKHSGTTRHQIGAMSDLIVRSFKVSSVGRVVNGPSFIFASLIHRATSGCCIDECGYCDSECLPHRRQILDNKNVSNQLQANHLLRQPLLTASDYGVRTEFLAGKLSQHRVGPGPVVTQELGLTRDLCTSPHPWGPLASLPAGRDPLPPFPHQDVF</sequence>
<dbReference type="EMBL" id="MU864979">
    <property type="protein sequence ID" value="KAK4462030.1"/>
    <property type="molecule type" value="Genomic_DNA"/>
</dbReference>
<protein>
    <submittedName>
        <fullName evidence="1">Uncharacterized protein</fullName>
    </submittedName>
</protein>
<evidence type="ECO:0000313" key="1">
    <source>
        <dbReference type="EMBL" id="KAK4462030.1"/>
    </source>
</evidence>
<keyword evidence="2" id="KW-1185">Reference proteome</keyword>
<organism evidence="1 2">
    <name type="scientific">Cladorrhinum samala</name>
    <dbReference type="NCBI Taxonomy" id="585594"/>
    <lineage>
        <taxon>Eukaryota</taxon>
        <taxon>Fungi</taxon>
        <taxon>Dikarya</taxon>
        <taxon>Ascomycota</taxon>
        <taxon>Pezizomycotina</taxon>
        <taxon>Sordariomycetes</taxon>
        <taxon>Sordariomycetidae</taxon>
        <taxon>Sordariales</taxon>
        <taxon>Podosporaceae</taxon>
        <taxon>Cladorrhinum</taxon>
    </lineage>
</organism>